<keyword evidence="3" id="KW-1185">Reference proteome</keyword>
<proteinExistence type="predicted"/>
<comment type="caution">
    <text evidence="2">The sequence shown here is derived from an EMBL/GenBank/DDBJ whole genome shotgun (WGS) entry which is preliminary data.</text>
</comment>
<evidence type="ECO:0000256" key="1">
    <source>
        <dbReference type="SAM" id="Phobius"/>
    </source>
</evidence>
<keyword evidence="1" id="KW-0472">Membrane</keyword>
<sequence>MTINRLLKIVLWSLAIALLGLSISSAPWYKLWLFEMLGAGYLWFAALTLILFVGLLCSQLHPLRRHLSPLLLTLAIASIFYSTSIGLPYIPRVIDSMSDGTPLTAMTYNVNDRFWDAASVAEVVRS</sequence>
<gene>
    <name evidence="2" type="ORF">IQ235_15530</name>
</gene>
<feature type="transmembrane region" description="Helical" evidence="1">
    <location>
        <begin position="41"/>
        <end position="58"/>
    </location>
</feature>
<evidence type="ECO:0000313" key="3">
    <source>
        <dbReference type="Proteomes" id="UP000621799"/>
    </source>
</evidence>
<reference evidence="2" key="1">
    <citation type="submission" date="2020-10" db="EMBL/GenBank/DDBJ databases">
        <authorList>
            <person name="Castelo-Branco R."/>
            <person name="Eusebio N."/>
            <person name="Adriana R."/>
            <person name="Vieira A."/>
            <person name="Brugerolle De Fraissinette N."/>
            <person name="Rezende De Castro R."/>
            <person name="Schneider M.P."/>
            <person name="Vasconcelos V."/>
            <person name="Leao P.N."/>
        </authorList>
    </citation>
    <scope>NUCLEOTIDE SEQUENCE</scope>
    <source>
        <strain evidence="2">LEGE 11467</strain>
    </source>
</reference>
<dbReference type="RefSeq" id="WP_264322363.1">
    <property type="nucleotide sequence ID" value="NZ_JADEXN010000313.1"/>
</dbReference>
<feature type="transmembrane region" description="Helical" evidence="1">
    <location>
        <begin position="70"/>
        <end position="90"/>
    </location>
</feature>
<dbReference type="EMBL" id="JADEXN010000313">
    <property type="protein sequence ID" value="MBE9042189.1"/>
    <property type="molecule type" value="Genomic_DNA"/>
</dbReference>
<keyword evidence="1" id="KW-1133">Transmembrane helix</keyword>
<accession>A0A928Z9X0</accession>
<dbReference type="AlphaFoldDB" id="A0A928Z9X0"/>
<keyword evidence="1" id="KW-0812">Transmembrane</keyword>
<name>A0A928Z9X0_9CYAN</name>
<protein>
    <submittedName>
        <fullName evidence="2">Uncharacterized protein</fullName>
    </submittedName>
</protein>
<dbReference type="Proteomes" id="UP000621799">
    <property type="component" value="Unassembled WGS sequence"/>
</dbReference>
<organism evidence="2 3">
    <name type="scientific">Zarconia navalis LEGE 11467</name>
    <dbReference type="NCBI Taxonomy" id="1828826"/>
    <lineage>
        <taxon>Bacteria</taxon>
        <taxon>Bacillati</taxon>
        <taxon>Cyanobacteriota</taxon>
        <taxon>Cyanophyceae</taxon>
        <taxon>Oscillatoriophycideae</taxon>
        <taxon>Oscillatoriales</taxon>
        <taxon>Oscillatoriales incertae sedis</taxon>
        <taxon>Zarconia</taxon>
        <taxon>Zarconia navalis</taxon>
    </lineage>
</organism>
<evidence type="ECO:0000313" key="2">
    <source>
        <dbReference type="EMBL" id="MBE9042189.1"/>
    </source>
</evidence>